<dbReference type="Pfam" id="PF01476">
    <property type="entry name" value="LysM"/>
    <property type="match status" value="1"/>
</dbReference>
<dbReference type="CDD" id="cd00118">
    <property type="entry name" value="LysM"/>
    <property type="match status" value="1"/>
</dbReference>
<organism evidence="3">
    <name type="scientific">mine drainage metagenome</name>
    <dbReference type="NCBI Taxonomy" id="410659"/>
    <lineage>
        <taxon>unclassified sequences</taxon>
        <taxon>metagenomes</taxon>
        <taxon>ecological metagenomes</taxon>
    </lineage>
</organism>
<dbReference type="PANTHER" id="PTHR30404">
    <property type="entry name" value="N-ACETYLMURAMOYL-L-ALANINE AMIDASE"/>
    <property type="match status" value="1"/>
</dbReference>
<dbReference type="Pfam" id="PF11741">
    <property type="entry name" value="AMIN"/>
    <property type="match status" value="1"/>
</dbReference>
<reference evidence="3" key="2">
    <citation type="journal article" date="2014" name="ISME J.">
        <title>Microbial stratification in low pH oxic and suboxic macroscopic growths along an acid mine drainage.</title>
        <authorList>
            <person name="Mendez-Garcia C."/>
            <person name="Mesa V."/>
            <person name="Sprenger R.R."/>
            <person name="Richter M."/>
            <person name="Diez M.S."/>
            <person name="Solano J."/>
            <person name="Bargiela R."/>
            <person name="Golyshina O.V."/>
            <person name="Manteca A."/>
            <person name="Ramos J.L."/>
            <person name="Gallego J.R."/>
            <person name="Llorente I."/>
            <person name="Martins Dos Santos V.A."/>
            <person name="Jensen O.N."/>
            <person name="Pelaez A.I."/>
            <person name="Sanchez J."/>
            <person name="Ferrer M."/>
        </authorList>
    </citation>
    <scope>NUCLEOTIDE SEQUENCE</scope>
</reference>
<reference evidence="3" key="1">
    <citation type="submission" date="2013-08" db="EMBL/GenBank/DDBJ databases">
        <authorList>
            <person name="Mendez C."/>
            <person name="Richter M."/>
            <person name="Ferrer M."/>
            <person name="Sanchez J."/>
        </authorList>
    </citation>
    <scope>NUCLEOTIDE SEQUENCE</scope>
</reference>
<dbReference type="GO" id="GO:0008745">
    <property type="term" value="F:N-acetylmuramoyl-L-alanine amidase activity"/>
    <property type="evidence" value="ECO:0007669"/>
    <property type="project" value="InterPro"/>
</dbReference>
<gene>
    <name evidence="3" type="ORF">B1B_10601</name>
</gene>
<proteinExistence type="predicted"/>
<dbReference type="CDD" id="cd02696">
    <property type="entry name" value="MurNAc-LAA"/>
    <property type="match status" value="1"/>
</dbReference>
<dbReference type="InterPro" id="IPR002508">
    <property type="entry name" value="MurNAc-LAA_cat"/>
</dbReference>
<evidence type="ECO:0000256" key="1">
    <source>
        <dbReference type="ARBA" id="ARBA00022801"/>
    </source>
</evidence>
<sequence length="446" mass="48537">MGPGRDVKTAVLALVMASVAACPAWGQSFLQGVVLHREAGGSTEIRIDLTQAVHQTVFTLSDPDRLVVDLRGTRPRLGRLPKGAGIVRDVRMGQHTRMLRLVFDLREPALPQSFDSTGPDRNDLVLRLEPRVGDLRPVVSLAQATRPVGPVVVCIDPGHGGIDSGAIGPNGLMEKIVTLSVGLDIRALLRGVPGLRVVMTRTGDYYVGLQQRREICERAHGNLFVAIHADSYPMRAIDGATVFALSQHGATDAEARWLAHSENSVERIYGHVYSVNLKNKSRVLREVLLNLAQSATIHQSLRLGADMIGDFSRWAVPLHRATVAQANFAVLRDPDIPSILIECGFISNPWQAQELAQPAFRGRIAHAIAQGILSYLHHNRRTEAVLADASRNRSRRYVVQSGDTLDGIAQRYHVPVAEIRADNHLAGVNLLSGQVLTIPVRSTGSG</sequence>
<dbReference type="PROSITE" id="PS51257">
    <property type="entry name" value="PROKAR_LIPOPROTEIN"/>
    <property type="match status" value="1"/>
</dbReference>
<dbReference type="SMART" id="SM00257">
    <property type="entry name" value="LysM"/>
    <property type="match status" value="1"/>
</dbReference>
<dbReference type="InterPro" id="IPR021731">
    <property type="entry name" value="AMIN_dom"/>
</dbReference>
<dbReference type="InterPro" id="IPR036779">
    <property type="entry name" value="LysM_dom_sf"/>
</dbReference>
<dbReference type="InterPro" id="IPR050695">
    <property type="entry name" value="N-acetylmuramoyl_amidase_3"/>
</dbReference>
<dbReference type="Gene3D" id="3.10.350.10">
    <property type="entry name" value="LysM domain"/>
    <property type="match status" value="1"/>
</dbReference>
<protein>
    <submittedName>
        <fullName evidence="3">N-acetylmuramoyl-L-alanine amidase AmiC</fullName>
    </submittedName>
</protein>
<dbReference type="SMART" id="SM00646">
    <property type="entry name" value="Ami_3"/>
    <property type="match status" value="1"/>
</dbReference>
<dbReference type="Gene3D" id="2.60.40.3500">
    <property type="match status" value="1"/>
</dbReference>
<dbReference type="PROSITE" id="PS51782">
    <property type="entry name" value="LYSM"/>
    <property type="match status" value="1"/>
</dbReference>
<dbReference type="InterPro" id="IPR018392">
    <property type="entry name" value="LysM"/>
</dbReference>
<name>T1BEY6_9ZZZZ</name>
<evidence type="ECO:0000313" key="3">
    <source>
        <dbReference type="EMBL" id="EQD52725.1"/>
    </source>
</evidence>
<dbReference type="AlphaFoldDB" id="T1BEY6"/>
<accession>T1BEY6</accession>
<dbReference type="Pfam" id="PF01520">
    <property type="entry name" value="Amidase_3"/>
    <property type="match status" value="1"/>
</dbReference>
<dbReference type="PANTHER" id="PTHR30404:SF0">
    <property type="entry name" value="N-ACETYLMURAMOYL-L-ALANINE AMIDASE AMIC"/>
    <property type="match status" value="1"/>
</dbReference>
<comment type="caution">
    <text evidence="3">The sequence shown here is derived from an EMBL/GenBank/DDBJ whole genome shotgun (WGS) entry which is preliminary data.</text>
</comment>
<feature type="domain" description="LysM" evidence="2">
    <location>
        <begin position="395"/>
        <end position="438"/>
    </location>
</feature>
<dbReference type="GO" id="GO:0030288">
    <property type="term" value="C:outer membrane-bounded periplasmic space"/>
    <property type="evidence" value="ECO:0007669"/>
    <property type="project" value="TreeGrafter"/>
</dbReference>
<dbReference type="EMBL" id="AUZY01006912">
    <property type="protein sequence ID" value="EQD52725.1"/>
    <property type="molecule type" value="Genomic_DNA"/>
</dbReference>
<evidence type="ECO:0000259" key="2">
    <source>
        <dbReference type="PROSITE" id="PS51782"/>
    </source>
</evidence>
<dbReference type="Gene3D" id="3.40.630.40">
    <property type="entry name" value="Zn-dependent exopeptidases"/>
    <property type="match status" value="1"/>
</dbReference>
<dbReference type="SUPFAM" id="SSF53187">
    <property type="entry name" value="Zn-dependent exopeptidases"/>
    <property type="match status" value="1"/>
</dbReference>
<dbReference type="GO" id="GO:0009253">
    <property type="term" value="P:peptidoglycan catabolic process"/>
    <property type="evidence" value="ECO:0007669"/>
    <property type="project" value="InterPro"/>
</dbReference>
<dbReference type="SUPFAM" id="SSF54106">
    <property type="entry name" value="LysM domain"/>
    <property type="match status" value="1"/>
</dbReference>
<keyword evidence="1" id="KW-0378">Hydrolase</keyword>